<dbReference type="InterPro" id="IPR023577">
    <property type="entry name" value="CYTH_domain"/>
</dbReference>
<evidence type="ECO:0000313" key="3">
    <source>
        <dbReference type="EMBL" id="KAA0875423.1"/>
    </source>
</evidence>
<dbReference type="Pfam" id="PF01928">
    <property type="entry name" value="CYTH"/>
    <property type="match status" value="1"/>
</dbReference>
<evidence type="ECO:0000259" key="2">
    <source>
        <dbReference type="PROSITE" id="PS51708"/>
    </source>
</evidence>
<reference evidence="3 4" key="1">
    <citation type="submission" date="2019-03" db="EMBL/GenBank/DDBJ databases">
        <title>Nitrincola sp. nov. isolated from an Indian soda lake.</title>
        <authorList>
            <person name="Joshi A."/>
            <person name="Thite S.V."/>
            <person name="Joseph N."/>
            <person name="Dhotre D."/>
            <person name="Moorthy M."/>
            <person name="Shouche Y.S."/>
        </authorList>
    </citation>
    <scope>NUCLEOTIDE SEQUENCE [LARGE SCALE GENOMIC DNA]</scope>
    <source>
        <strain evidence="3 4">MEB193</strain>
    </source>
</reference>
<gene>
    <name evidence="3" type="ORF">E1H14_05400</name>
</gene>
<dbReference type="PANTHER" id="PTHR39569:SF1">
    <property type="entry name" value="INORGANIC TRIPHOSPHATASE"/>
    <property type="match status" value="1"/>
</dbReference>
<dbReference type="PROSITE" id="PS51707">
    <property type="entry name" value="CYTH"/>
    <property type="match status" value="1"/>
</dbReference>
<dbReference type="InterPro" id="IPR038186">
    <property type="entry name" value="CHAD_dom_sf"/>
</dbReference>
<dbReference type="GO" id="GO:0046872">
    <property type="term" value="F:metal ion binding"/>
    <property type="evidence" value="ECO:0007669"/>
    <property type="project" value="TreeGrafter"/>
</dbReference>
<dbReference type="SUPFAM" id="SSF55154">
    <property type="entry name" value="CYTH-like phosphatases"/>
    <property type="match status" value="1"/>
</dbReference>
<evidence type="ECO:0000259" key="1">
    <source>
        <dbReference type="PROSITE" id="PS51707"/>
    </source>
</evidence>
<feature type="domain" description="CYTH" evidence="1">
    <location>
        <begin position="2"/>
        <end position="201"/>
    </location>
</feature>
<dbReference type="Gene3D" id="1.40.20.10">
    <property type="entry name" value="CHAD domain"/>
    <property type="match status" value="1"/>
</dbReference>
<dbReference type="SMART" id="SM00880">
    <property type="entry name" value="CHAD"/>
    <property type="match status" value="1"/>
</dbReference>
<dbReference type="SMART" id="SM01118">
    <property type="entry name" value="CYTH"/>
    <property type="match status" value="1"/>
</dbReference>
<evidence type="ECO:0000313" key="4">
    <source>
        <dbReference type="Proteomes" id="UP000325302"/>
    </source>
</evidence>
<dbReference type="InterPro" id="IPR039013">
    <property type="entry name" value="YgiF"/>
</dbReference>
<protein>
    <submittedName>
        <fullName evidence="3">CYTH and CHAD domain-containing protein</fullName>
    </submittedName>
</protein>
<comment type="caution">
    <text evidence="3">The sequence shown here is derived from an EMBL/GenBank/DDBJ whole genome shotgun (WGS) entry which is preliminary data.</text>
</comment>
<dbReference type="OrthoDB" id="3034217at2"/>
<dbReference type="Pfam" id="PF05235">
    <property type="entry name" value="CHAD"/>
    <property type="match status" value="1"/>
</dbReference>
<dbReference type="GO" id="GO:0050355">
    <property type="term" value="F:inorganic triphosphate phosphatase activity"/>
    <property type="evidence" value="ECO:0007669"/>
    <property type="project" value="InterPro"/>
</dbReference>
<dbReference type="RefSeq" id="WP_149390430.1">
    <property type="nucleotide sequence ID" value="NZ_SMRS01000003.1"/>
</dbReference>
<dbReference type="PANTHER" id="PTHR39569">
    <property type="entry name" value="INORGANIC TRIPHOSPHATASE"/>
    <property type="match status" value="1"/>
</dbReference>
<accession>A0A5A9W4H7</accession>
<feature type="domain" description="CHAD" evidence="2">
    <location>
        <begin position="216"/>
        <end position="492"/>
    </location>
</feature>
<dbReference type="InterPro" id="IPR033469">
    <property type="entry name" value="CYTH-like_dom_sf"/>
</dbReference>
<dbReference type="PROSITE" id="PS51708">
    <property type="entry name" value="CHAD"/>
    <property type="match status" value="1"/>
</dbReference>
<dbReference type="InterPro" id="IPR007899">
    <property type="entry name" value="CHAD_dom"/>
</dbReference>
<dbReference type="EMBL" id="SMRS01000003">
    <property type="protein sequence ID" value="KAA0875423.1"/>
    <property type="molecule type" value="Genomic_DNA"/>
</dbReference>
<name>A0A5A9W4H7_9GAMM</name>
<organism evidence="3 4">
    <name type="scientific">Nitrincola tapanii</name>
    <dbReference type="NCBI Taxonomy" id="1708751"/>
    <lineage>
        <taxon>Bacteria</taxon>
        <taxon>Pseudomonadati</taxon>
        <taxon>Pseudomonadota</taxon>
        <taxon>Gammaproteobacteria</taxon>
        <taxon>Oceanospirillales</taxon>
        <taxon>Oceanospirillaceae</taxon>
        <taxon>Nitrincola</taxon>
    </lineage>
</organism>
<proteinExistence type="predicted"/>
<dbReference type="CDD" id="cd07756">
    <property type="entry name" value="CYTH-like_Pase_CHAD"/>
    <property type="match status" value="1"/>
</dbReference>
<keyword evidence="4" id="KW-1185">Reference proteome</keyword>
<dbReference type="Proteomes" id="UP000325302">
    <property type="component" value="Unassembled WGS sequence"/>
</dbReference>
<dbReference type="Gene3D" id="2.40.320.10">
    <property type="entry name" value="Hypothetical Protein Pfu-838710-001"/>
    <property type="match status" value="1"/>
</dbReference>
<sequence length="495" mass="56240">MAQETELKLAVPPALLAVLKQHPVWVQSSVMSDVQTLDNTYFDTADLLLKTDKIALRTRLQGDLSLQTVKCAHTSVGGLSSRPEWEQAYTGKFDFSAIEIKPLRKKLNQLSEQLQPVFTTLFERETRRYHSAQGAEILLMLDQGEVLAQGRVQPLCELELELVKGEAEDLLELAIQLCDELALRPDDVSKAQRGYQLFLQTPDAPTYLTDLGLSAQLPALQAFREMAFSCIRHWQGNLRGAGGSDQPEFVHQLRISQRRLRSLFKLFQPLLPNELFERWTWQLADNARAFAQVRDLDVLCDELIAPLAQDASAQRWGMQELYQLLQRQRKDARQQLLASPVMAAQGALVLRLVLDLHRLDVTSHPIPLKRFVRPYLQRLQARAEKRYLAAQKGGAEALHRLRIALKPLRYALEFFLPLLPKHTHEQMYQPICTALKALGYLNDLASAQAHLAGLRPTDLHLQTALAYLSGRQDEAFAFQREQALRLTAQALKKRK</sequence>
<dbReference type="AlphaFoldDB" id="A0A5A9W4H7"/>